<sequence>MVLLVHGLAHVIGKKYHLGDRQLSYCFVQLKVTEDSLADYGYQLETAVFGGIIGVVFLNGTATDPQLPDIAYFTSRPPSGKIYRLDIERVESWNFGGDDSEFAPFLIEDLDELQMSFNDFLPCTCAVVNASYATVNIPPDRLRYEPRRIGDMLIVPPKRCMR</sequence>
<comment type="caution">
    <text evidence="1">The sequence shown here is derived from an EMBL/GenBank/DDBJ whole genome shotgun (WGS) entry which is preliminary data.</text>
</comment>
<dbReference type="EMBL" id="JAUEPS010000030">
    <property type="protein sequence ID" value="KAK0452848.1"/>
    <property type="molecule type" value="Genomic_DNA"/>
</dbReference>
<name>A0AA39K5Y3_ARMTA</name>
<organism evidence="1 2">
    <name type="scientific">Armillaria tabescens</name>
    <name type="common">Ringless honey mushroom</name>
    <name type="synonym">Agaricus tabescens</name>
    <dbReference type="NCBI Taxonomy" id="1929756"/>
    <lineage>
        <taxon>Eukaryota</taxon>
        <taxon>Fungi</taxon>
        <taxon>Dikarya</taxon>
        <taxon>Basidiomycota</taxon>
        <taxon>Agaricomycotina</taxon>
        <taxon>Agaricomycetes</taxon>
        <taxon>Agaricomycetidae</taxon>
        <taxon>Agaricales</taxon>
        <taxon>Marasmiineae</taxon>
        <taxon>Physalacriaceae</taxon>
        <taxon>Desarmillaria</taxon>
    </lineage>
</organism>
<dbReference type="GeneID" id="85357295"/>
<protein>
    <submittedName>
        <fullName evidence="1">Uncharacterized protein</fullName>
    </submittedName>
</protein>
<reference evidence="1" key="1">
    <citation type="submission" date="2023-06" db="EMBL/GenBank/DDBJ databases">
        <authorList>
            <consortium name="Lawrence Berkeley National Laboratory"/>
            <person name="Ahrendt S."/>
            <person name="Sahu N."/>
            <person name="Indic B."/>
            <person name="Wong-Bajracharya J."/>
            <person name="Merenyi Z."/>
            <person name="Ke H.-M."/>
            <person name="Monk M."/>
            <person name="Kocsube S."/>
            <person name="Drula E."/>
            <person name="Lipzen A."/>
            <person name="Balint B."/>
            <person name="Henrissat B."/>
            <person name="Andreopoulos B."/>
            <person name="Martin F.M."/>
            <person name="Harder C.B."/>
            <person name="Rigling D."/>
            <person name="Ford K.L."/>
            <person name="Foster G.D."/>
            <person name="Pangilinan J."/>
            <person name="Papanicolaou A."/>
            <person name="Barry K."/>
            <person name="LaButti K."/>
            <person name="Viragh M."/>
            <person name="Koriabine M."/>
            <person name="Yan M."/>
            <person name="Riley R."/>
            <person name="Champramary S."/>
            <person name="Plett K.L."/>
            <person name="Tsai I.J."/>
            <person name="Slot J."/>
            <person name="Sipos G."/>
            <person name="Plett J."/>
            <person name="Nagy L.G."/>
            <person name="Grigoriev I.V."/>
        </authorList>
    </citation>
    <scope>NUCLEOTIDE SEQUENCE</scope>
    <source>
        <strain evidence="1">CCBAS 213</strain>
    </source>
</reference>
<keyword evidence="2" id="KW-1185">Reference proteome</keyword>
<proteinExistence type="predicted"/>
<accession>A0AA39K5Y3</accession>
<evidence type="ECO:0000313" key="1">
    <source>
        <dbReference type="EMBL" id="KAK0452848.1"/>
    </source>
</evidence>
<dbReference type="RefSeq" id="XP_060328184.1">
    <property type="nucleotide sequence ID" value="XM_060473747.1"/>
</dbReference>
<dbReference type="Proteomes" id="UP001175211">
    <property type="component" value="Unassembled WGS sequence"/>
</dbReference>
<gene>
    <name evidence="1" type="ORF">EV420DRAFT_1558640</name>
</gene>
<dbReference type="AlphaFoldDB" id="A0AA39K5Y3"/>
<evidence type="ECO:0000313" key="2">
    <source>
        <dbReference type="Proteomes" id="UP001175211"/>
    </source>
</evidence>